<evidence type="ECO:0000256" key="3">
    <source>
        <dbReference type="ARBA" id="ARBA00023242"/>
    </source>
</evidence>
<sequence>MAIHDIHGCSPRSSASFASDDSTTDEYIGPWTIDEHELFLHGLSLYPHGPWKYVAAIVQTRTVRQIRTHAQKYRQKLARRSRGLHGKSSVANKLAVYSPPWSHSVWAAAPAMEGLVEREQDCAERELPPYEECVDFILFVLETFVYVDVASCKAH</sequence>
<dbReference type="GO" id="GO:0003677">
    <property type="term" value="F:DNA binding"/>
    <property type="evidence" value="ECO:0007669"/>
    <property type="project" value="InterPro"/>
</dbReference>
<dbReference type="InterPro" id="IPR001005">
    <property type="entry name" value="SANT/Myb"/>
</dbReference>
<dbReference type="Proteomes" id="UP000332933">
    <property type="component" value="Unassembled WGS sequence"/>
</dbReference>
<dbReference type="NCBIfam" id="TIGR01557">
    <property type="entry name" value="myb_SHAQKYF"/>
    <property type="match status" value="1"/>
</dbReference>
<keyword evidence="2" id="KW-0804">Transcription</keyword>
<protein>
    <submittedName>
        <fullName evidence="7">Aste57867_3434 protein</fullName>
    </submittedName>
</protein>
<reference evidence="6" key="2">
    <citation type="submission" date="2019-06" db="EMBL/GenBank/DDBJ databases">
        <title>Genomics analysis of Aphanomyces spp. identifies a new class of oomycete effector associated with host adaptation.</title>
        <authorList>
            <person name="Gaulin E."/>
        </authorList>
    </citation>
    <scope>NUCLEOTIDE SEQUENCE</scope>
    <source>
        <strain evidence="6">CBS 578.67</strain>
    </source>
</reference>
<dbReference type="SUPFAM" id="SSF46689">
    <property type="entry name" value="Homeodomain-like"/>
    <property type="match status" value="1"/>
</dbReference>
<dbReference type="EMBL" id="VJMH01000601">
    <property type="protein sequence ID" value="KAF0715330.1"/>
    <property type="molecule type" value="Genomic_DNA"/>
</dbReference>
<keyword evidence="1" id="KW-0805">Transcription regulation</keyword>
<organism evidence="7 8">
    <name type="scientific">Aphanomyces stellatus</name>
    <dbReference type="NCBI Taxonomy" id="120398"/>
    <lineage>
        <taxon>Eukaryota</taxon>
        <taxon>Sar</taxon>
        <taxon>Stramenopiles</taxon>
        <taxon>Oomycota</taxon>
        <taxon>Saprolegniomycetes</taxon>
        <taxon>Saprolegniales</taxon>
        <taxon>Verrucalvaceae</taxon>
        <taxon>Aphanomyces</taxon>
    </lineage>
</organism>
<keyword evidence="3" id="KW-0539">Nucleus</keyword>
<dbReference type="EMBL" id="CAADRA010000601">
    <property type="protein sequence ID" value="VFT80600.1"/>
    <property type="molecule type" value="Genomic_DNA"/>
</dbReference>
<gene>
    <name evidence="7" type="primary">Aste57867_3434</name>
    <name evidence="6" type="ORF">As57867_003424</name>
    <name evidence="7" type="ORF">ASTE57867_3434</name>
</gene>
<dbReference type="AlphaFoldDB" id="A0A485KAG8"/>
<evidence type="ECO:0000313" key="8">
    <source>
        <dbReference type="Proteomes" id="UP000332933"/>
    </source>
</evidence>
<accession>A0A485KAG8</accession>
<dbReference type="InterPro" id="IPR009057">
    <property type="entry name" value="Homeodomain-like_sf"/>
</dbReference>
<evidence type="ECO:0000259" key="5">
    <source>
        <dbReference type="PROSITE" id="PS51294"/>
    </source>
</evidence>
<dbReference type="Gene3D" id="1.10.10.60">
    <property type="entry name" value="Homeodomain-like"/>
    <property type="match status" value="1"/>
</dbReference>
<dbReference type="PROSITE" id="PS51294">
    <property type="entry name" value="HTH_MYB"/>
    <property type="match status" value="1"/>
</dbReference>
<evidence type="ECO:0000313" key="6">
    <source>
        <dbReference type="EMBL" id="KAF0715330.1"/>
    </source>
</evidence>
<name>A0A485KAG8_9STRA</name>
<dbReference type="OrthoDB" id="118550at2759"/>
<feature type="domain" description="HTH myb-type" evidence="5">
    <location>
        <begin position="29"/>
        <end position="78"/>
    </location>
</feature>
<dbReference type="PANTHER" id="PTHR44042">
    <property type="entry name" value="DUPLICATED HOMEODOMAIN-LIKE SUPERFAMILY PROTEIN-RELATED"/>
    <property type="match status" value="1"/>
</dbReference>
<evidence type="ECO:0000256" key="1">
    <source>
        <dbReference type="ARBA" id="ARBA00023015"/>
    </source>
</evidence>
<feature type="region of interest" description="Disordered" evidence="4">
    <location>
        <begin position="1"/>
        <end position="23"/>
    </location>
</feature>
<dbReference type="InterPro" id="IPR017930">
    <property type="entry name" value="Myb_dom"/>
</dbReference>
<dbReference type="CDD" id="cd00167">
    <property type="entry name" value="SANT"/>
    <property type="match status" value="1"/>
</dbReference>
<reference evidence="7 8" key="1">
    <citation type="submission" date="2019-03" db="EMBL/GenBank/DDBJ databases">
        <authorList>
            <person name="Gaulin E."/>
            <person name="Dumas B."/>
        </authorList>
    </citation>
    <scope>NUCLEOTIDE SEQUENCE [LARGE SCALE GENOMIC DNA]</scope>
    <source>
        <strain evidence="7">CBS 568.67</strain>
    </source>
</reference>
<proteinExistence type="predicted"/>
<dbReference type="Pfam" id="PF00249">
    <property type="entry name" value="Myb_DNA-binding"/>
    <property type="match status" value="1"/>
</dbReference>
<evidence type="ECO:0000313" key="7">
    <source>
        <dbReference type="EMBL" id="VFT80600.1"/>
    </source>
</evidence>
<dbReference type="SMART" id="SM00717">
    <property type="entry name" value="SANT"/>
    <property type="match status" value="1"/>
</dbReference>
<evidence type="ECO:0000256" key="4">
    <source>
        <dbReference type="SAM" id="MobiDB-lite"/>
    </source>
</evidence>
<dbReference type="PANTHER" id="PTHR44042:SF67">
    <property type="entry name" value="MYB-LIKE PROTEIN I"/>
    <property type="match status" value="1"/>
</dbReference>
<dbReference type="InterPro" id="IPR006447">
    <property type="entry name" value="Myb_dom_plants"/>
</dbReference>
<keyword evidence="8" id="KW-1185">Reference proteome</keyword>
<evidence type="ECO:0000256" key="2">
    <source>
        <dbReference type="ARBA" id="ARBA00023163"/>
    </source>
</evidence>